<gene>
    <name evidence="3" type="ORF">TNO020_440160</name>
</gene>
<reference evidence="4" key="1">
    <citation type="submission" date="2017-11" db="EMBL/GenBank/DDBJ databases">
        <authorList>
            <person name="Duchaud E."/>
        </authorList>
    </citation>
    <scope>NUCLEOTIDE SEQUENCE [LARGE SCALE GENOMIC DNA]</scope>
    <source>
        <strain evidence="4">Tenacibaculum sp. TNO020</strain>
    </source>
</reference>
<name>A0A2H1YIT6_9FLAO</name>
<dbReference type="EMBL" id="OENF01000039">
    <property type="protein sequence ID" value="SOS75383.1"/>
    <property type="molecule type" value="Genomic_DNA"/>
</dbReference>
<dbReference type="Pfam" id="PF03571">
    <property type="entry name" value="Peptidase_M49"/>
    <property type="match status" value="2"/>
</dbReference>
<dbReference type="GO" id="GO:0046872">
    <property type="term" value="F:metal ion binding"/>
    <property type="evidence" value="ECO:0007669"/>
    <property type="project" value="UniProtKB-KW"/>
</dbReference>
<evidence type="ECO:0000313" key="4">
    <source>
        <dbReference type="Proteomes" id="UP000234211"/>
    </source>
</evidence>
<organism evidence="3 4">
    <name type="scientific">Tenacibaculum piscium</name>
    <dbReference type="NCBI Taxonomy" id="1458515"/>
    <lineage>
        <taxon>Bacteria</taxon>
        <taxon>Pseudomonadati</taxon>
        <taxon>Bacteroidota</taxon>
        <taxon>Flavobacteriia</taxon>
        <taxon>Flavobacteriales</taxon>
        <taxon>Flavobacteriaceae</taxon>
        <taxon>Tenacibaculum</taxon>
    </lineage>
</organism>
<dbReference type="RefSeq" id="WP_101918015.1">
    <property type="nucleotide sequence ID" value="NZ_OENF01000039.1"/>
</dbReference>
<keyword evidence="4" id="KW-1185">Reference proteome</keyword>
<dbReference type="Proteomes" id="UP000234211">
    <property type="component" value="Unassembled WGS sequence"/>
</dbReference>
<sequence>MNIKQLLCAVATLSLLASCGDGKKETSTEIAKETIGTVAKKVPNFNHEVEQFADIKVLRYQIPGFEALTLKEKKLVYYLSQAGLAGRDIMWDQNYRHNLEIRNALEHINTNFSGDKNSEDFKKFTTYLKRVWFSNGIHHHYSNDKIKPDFSKEYLADLLKQTKANLSEEALEVIFNDKDAKKVNKKAGVDNVLASAINFYGADITSKDVENFYKTAYKGSEKQPIEAGLNSKLVRENGKLVEKVWKSCGMYGEAIDTIIFWLEKAKEVAENEKQGTALGLLIEYYRTGSLDVWDQYCIAWATATQGNIDWINGFIEVYNDPKGYRGSYETIVQIKDFEMSKKMKVLSENAQWFEDNAPLSPTHKKQNVVGVSYKTVNVASEAGDASPSTPIGVNLPNNNWIREQHGSKSVSLGNIIGAYNNAGGSGRLKEFAYNQEEIAVELEYGKLADKLHTALHEVIGHASGQINDGIGQPKETLKNYASTMEEGRADLVGLYYLMDAKLQELGLVSDWEKIGKAAYDGYIRNGLMTQLVRIKLGDDIEEDHMVNRQWVSAWAFEQGQKENVIEKISKDGKTYFVVNDYLKLREIFGRLLKETQRIKSEGDFDAAKKLVEGYGVKVNQELHKEVLERNKQFTSAPYNGFVNPVLVPVTDAEGTITDVKVTQPETFEEQMKFYAKNHSFLPIKN</sequence>
<dbReference type="InterPro" id="IPR039461">
    <property type="entry name" value="Peptidase_M49"/>
</dbReference>
<dbReference type="PANTHER" id="PTHR23422">
    <property type="entry name" value="DIPEPTIDYL PEPTIDASE III-RELATED"/>
    <property type="match status" value="1"/>
</dbReference>
<protein>
    <submittedName>
        <fullName evidence="3">Dihydrofolate reductase</fullName>
    </submittedName>
</protein>
<keyword evidence="1" id="KW-0479">Metal-binding</keyword>
<evidence type="ECO:0000256" key="1">
    <source>
        <dbReference type="ARBA" id="ARBA00022723"/>
    </source>
</evidence>
<evidence type="ECO:0000313" key="3">
    <source>
        <dbReference type="EMBL" id="SOS75383.1"/>
    </source>
</evidence>
<dbReference type="Gene3D" id="3.30.540.30">
    <property type="match status" value="1"/>
</dbReference>
<evidence type="ECO:0000256" key="2">
    <source>
        <dbReference type="ARBA" id="ARBA00022801"/>
    </source>
</evidence>
<dbReference type="PANTHER" id="PTHR23422:SF11">
    <property type="entry name" value="DIPEPTIDYL PEPTIDASE 3"/>
    <property type="match status" value="1"/>
</dbReference>
<keyword evidence="2" id="KW-0378">Hydrolase</keyword>
<accession>A0A2H1YIT6</accession>
<dbReference type="OrthoDB" id="9812747at2"/>
<dbReference type="GO" id="GO:0016787">
    <property type="term" value="F:hydrolase activity"/>
    <property type="evidence" value="ECO:0007669"/>
    <property type="project" value="UniProtKB-KW"/>
</dbReference>
<dbReference type="AlphaFoldDB" id="A0A2H1YIT6"/>
<dbReference type="PROSITE" id="PS51257">
    <property type="entry name" value="PROKAR_LIPOPROTEIN"/>
    <property type="match status" value="1"/>
</dbReference>
<proteinExistence type="predicted"/>